<gene>
    <name evidence="1" type="ORF">OPS25_04385</name>
</gene>
<dbReference type="SUPFAM" id="SSF46955">
    <property type="entry name" value="Putative DNA-binding domain"/>
    <property type="match status" value="1"/>
</dbReference>
<sequence length="86" mass="9904">MVIRVETIHFYKRYGLIAYPPEPQAWYRHYDDRITDQLKLIAEAKAKAKAKAIGFTPKEIDSLMRLDGHCADVAPIAIQKLHLIRA</sequence>
<name>A0ABT3P4Q2_9ALTE</name>
<keyword evidence="2" id="KW-1185">Reference proteome</keyword>
<proteinExistence type="predicted"/>
<reference evidence="1" key="1">
    <citation type="submission" date="2022-11" db="EMBL/GenBank/DDBJ databases">
        <title>Alteromonas sp. nov., isolated from sea water of the Qingdao.</title>
        <authorList>
            <person name="Wang Q."/>
        </authorList>
    </citation>
    <scope>NUCLEOTIDE SEQUENCE</scope>
    <source>
        <strain evidence="1">ASW11-7</strain>
    </source>
</reference>
<dbReference type="InterPro" id="IPR009061">
    <property type="entry name" value="DNA-bd_dom_put_sf"/>
</dbReference>
<dbReference type="Proteomes" id="UP001142810">
    <property type="component" value="Unassembled WGS sequence"/>
</dbReference>
<evidence type="ECO:0000313" key="2">
    <source>
        <dbReference type="Proteomes" id="UP001142810"/>
    </source>
</evidence>
<dbReference type="EMBL" id="JAPFRD010000005">
    <property type="protein sequence ID" value="MCW8107741.1"/>
    <property type="molecule type" value="Genomic_DNA"/>
</dbReference>
<dbReference type="Gene3D" id="1.10.1660.10">
    <property type="match status" value="1"/>
</dbReference>
<comment type="caution">
    <text evidence="1">The sequence shown here is derived from an EMBL/GenBank/DDBJ whole genome shotgun (WGS) entry which is preliminary data.</text>
</comment>
<evidence type="ECO:0000313" key="1">
    <source>
        <dbReference type="EMBL" id="MCW8107741.1"/>
    </source>
</evidence>
<evidence type="ECO:0008006" key="3">
    <source>
        <dbReference type="Google" id="ProtNLM"/>
    </source>
</evidence>
<accession>A0ABT3P4Q2</accession>
<protein>
    <recommendedName>
        <fullName evidence="3">MerR family transcriptional regulator</fullName>
    </recommendedName>
</protein>
<organism evidence="1 2">
    <name type="scientific">Alteromonas aquimaris</name>
    <dbReference type="NCBI Taxonomy" id="2998417"/>
    <lineage>
        <taxon>Bacteria</taxon>
        <taxon>Pseudomonadati</taxon>
        <taxon>Pseudomonadota</taxon>
        <taxon>Gammaproteobacteria</taxon>
        <taxon>Alteromonadales</taxon>
        <taxon>Alteromonadaceae</taxon>
        <taxon>Alteromonas/Salinimonas group</taxon>
        <taxon>Alteromonas</taxon>
    </lineage>
</organism>